<feature type="region of interest" description="Disordered" evidence="1">
    <location>
        <begin position="1"/>
        <end position="59"/>
    </location>
</feature>
<evidence type="ECO:0000256" key="1">
    <source>
        <dbReference type="SAM" id="MobiDB-lite"/>
    </source>
</evidence>
<name>A0A9N9TVW7_PHYSR</name>
<proteinExistence type="predicted"/>
<evidence type="ECO:0000313" key="2">
    <source>
        <dbReference type="EMBL" id="CAG9862303.1"/>
    </source>
</evidence>
<feature type="compositionally biased region" description="Polar residues" evidence="1">
    <location>
        <begin position="163"/>
        <end position="179"/>
    </location>
</feature>
<sequence>MSASKRDDAGAPGRQPDRPAVGRLRHRVDFFEKVWSGSSDDDLHGEEAASPGSRFTDGDVEAMERSLREERRRHVEETQLEHVTLKKTGSPRHVVQMREIGPDGSETYTSTSQEGDLAGSKSVKFEKVTVKKTIRHVTTSTSRRVSASRTPSEEYLDSAYLTQSNGNLASKGSSASSLTGRFPSEESLRSLPRARGASTSGTMGAATVLK</sequence>
<keyword evidence="3" id="KW-1185">Reference proteome</keyword>
<gene>
    <name evidence="2" type="ORF">PHYEVI_LOCUS8620</name>
</gene>
<dbReference type="EMBL" id="OU900098">
    <property type="protein sequence ID" value="CAG9862303.1"/>
    <property type="molecule type" value="Genomic_DNA"/>
</dbReference>
<accession>A0A9N9TVW7</accession>
<organism evidence="2 3">
    <name type="scientific">Phyllotreta striolata</name>
    <name type="common">Striped flea beetle</name>
    <name type="synonym">Crioceris striolata</name>
    <dbReference type="NCBI Taxonomy" id="444603"/>
    <lineage>
        <taxon>Eukaryota</taxon>
        <taxon>Metazoa</taxon>
        <taxon>Ecdysozoa</taxon>
        <taxon>Arthropoda</taxon>
        <taxon>Hexapoda</taxon>
        <taxon>Insecta</taxon>
        <taxon>Pterygota</taxon>
        <taxon>Neoptera</taxon>
        <taxon>Endopterygota</taxon>
        <taxon>Coleoptera</taxon>
        <taxon>Polyphaga</taxon>
        <taxon>Cucujiformia</taxon>
        <taxon>Chrysomeloidea</taxon>
        <taxon>Chrysomelidae</taxon>
        <taxon>Galerucinae</taxon>
        <taxon>Alticini</taxon>
        <taxon>Phyllotreta</taxon>
    </lineage>
</organism>
<feature type="region of interest" description="Disordered" evidence="1">
    <location>
        <begin position="163"/>
        <end position="210"/>
    </location>
</feature>
<protein>
    <submittedName>
        <fullName evidence="2">Uncharacterized protein</fullName>
    </submittedName>
</protein>
<dbReference type="Proteomes" id="UP001153712">
    <property type="component" value="Chromosome 5"/>
</dbReference>
<reference evidence="2" key="1">
    <citation type="submission" date="2022-01" db="EMBL/GenBank/DDBJ databases">
        <authorList>
            <person name="King R."/>
        </authorList>
    </citation>
    <scope>NUCLEOTIDE SEQUENCE</scope>
</reference>
<feature type="region of interest" description="Disordered" evidence="1">
    <location>
        <begin position="100"/>
        <end position="119"/>
    </location>
</feature>
<evidence type="ECO:0000313" key="3">
    <source>
        <dbReference type="Proteomes" id="UP001153712"/>
    </source>
</evidence>
<dbReference type="AlphaFoldDB" id="A0A9N9TVW7"/>